<keyword evidence="1" id="KW-0732">Signal</keyword>
<dbReference type="SUPFAM" id="SSF69318">
    <property type="entry name" value="Integrin alpha N-terminal domain"/>
    <property type="match status" value="1"/>
</dbReference>
<evidence type="ECO:0000313" key="3">
    <source>
        <dbReference type="EMBL" id="HGV97513.1"/>
    </source>
</evidence>
<dbReference type="PANTHER" id="PTHR46580">
    <property type="entry name" value="SENSOR KINASE-RELATED"/>
    <property type="match status" value="1"/>
</dbReference>
<comment type="caution">
    <text evidence="3">The sequence shown here is derived from an EMBL/GenBank/DDBJ whole genome shotgun (WGS) entry which is preliminary data.</text>
</comment>
<dbReference type="InterPro" id="IPR026444">
    <property type="entry name" value="Secre_tail"/>
</dbReference>
<accession>A0A7C4X9N8</accession>
<evidence type="ECO:0000259" key="2">
    <source>
        <dbReference type="Pfam" id="PF18962"/>
    </source>
</evidence>
<dbReference type="AlphaFoldDB" id="A0A7C4X9N8"/>
<dbReference type="InterPro" id="IPR013517">
    <property type="entry name" value="FG-GAP"/>
</dbReference>
<dbReference type="Pfam" id="PF13517">
    <property type="entry name" value="FG-GAP_3"/>
    <property type="match status" value="2"/>
</dbReference>
<organism evidence="3">
    <name type="scientific">candidate division WOR-3 bacterium</name>
    <dbReference type="NCBI Taxonomy" id="2052148"/>
    <lineage>
        <taxon>Bacteria</taxon>
        <taxon>Bacteria division WOR-3</taxon>
    </lineage>
</organism>
<protein>
    <submittedName>
        <fullName evidence="3">T9SS type A sorting domain-containing protein</fullName>
    </submittedName>
</protein>
<dbReference type="NCBIfam" id="TIGR04183">
    <property type="entry name" value="Por_Secre_tail"/>
    <property type="match status" value="1"/>
</dbReference>
<dbReference type="InterPro" id="IPR028994">
    <property type="entry name" value="Integrin_alpha_N"/>
</dbReference>
<name>A0A7C4X9N8_UNCW3</name>
<sequence>MWILMISLLTEIPYPNQPDWESIDNDYSTGGALVDVDLDGDPDFITGNGNDMAQNRNKVYYNYNDTLQHIAGWQSSDVGYNAHISLGDINYDGYPDLAVANYGDPYTPQDDKFYYNLSGNFQANSSWHPKDRDNSFACAFGDMDGDGDLDLAVACGEAYGDSAQKAKVYLNNNGILDTLPVWQSNIVSYFYDVSWVDIDQDGDLDLGLAAELGPNLIYRNTNGILESTPYWQSAQSLNTLKLAFGDIDNDGDLDMVCANNGQLGGQSNCQLYLNTGTNLSTTPSWTSQNLTYYSCVALGDVDQDGDLDIAAGGWWESVKVFENTGGTFPTTPSWQWSPSSPYYLVCENISFGDVDNTQPVSITNEPHLITPTKRVFYLNNRWIKNITRVRRASGDLTRDQYCFSYIDGWVSIKNIISQTETIWVDYTFSKNLDLIVTNWDQSRGNFLFLNTMSPYVSENVENSIEKISIFPNPNKGSFSIQTSYSDILIKIFDVSGRLIKKQNGKDVRIDKDGIYFIQIYDKTKLLHSAKIIVMTK</sequence>
<feature type="domain" description="Secretion system C-terminal sorting" evidence="2">
    <location>
        <begin position="469"/>
        <end position="533"/>
    </location>
</feature>
<dbReference type="Gene3D" id="2.130.10.130">
    <property type="entry name" value="Integrin alpha, N-terminal"/>
    <property type="match status" value="2"/>
</dbReference>
<proteinExistence type="predicted"/>
<reference evidence="3" key="1">
    <citation type="journal article" date="2020" name="mSystems">
        <title>Genome- and Community-Level Interaction Insights into Carbon Utilization and Element Cycling Functions of Hydrothermarchaeota in Hydrothermal Sediment.</title>
        <authorList>
            <person name="Zhou Z."/>
            <person name="Liu Y."/>
            <person name="Xu W."/>
            <person name="Pan J."/>
            <person name="Luo Z.H."/>
            <person name="Li M."/>
        </authorList>
    </citation>
    <scope>NUCLEOTIDE SEQUENCE [LARGE SCALE GENOMIC DNA]</scope>
    <source>
        <strain evidence="3">SpSt-774</strain>
    </source>
</reference>
<dbReference type="EMBL" id="DTGZ01000081">
    <property type="protein sequence ID" value="HGV97513.1"/>
    <property type="molecule type" value="Genomic_DNA"/>
</dbReference>
<dbReference type="Pfam" id="PF18962">
    <property type="entry name" value="Por_Secre_tail"/>
    <property type="match status" value="1"/>
</dbReference>
<gene>
    <name evidence="3" type="ORF">ENV60_04380</name>
</gene>
<evidence type="ECO:0000256" key="1">
    <source>
        <dbReference type="ARBA" id="ARBA00022729"/>
    </source>
</evidence>